<reference evidence="1 2" key="1">
    <citation type="submission" date="2015-05" db="EMBL/GenBank/DDBJ databases">
        <title>A genomic and transcriptomic approach to investigate the blue pigment phenotype in Pseudomonas fluorescens.</title>
        <authorList>
            <person name="Andreani N.A."/>
            <person name="Cardazzo B."/>
        </authorList>
    </citation>
    <scope>NUCLEOTIDE SEQUENCE [LARGE SCALE GENOMIC DNA]</scope>
    <source>
        <strain evidence="1 2">Ps_22</strain>
    </source>
</reference>
<name>A0A109LCZ3_PSEFL</name>
<dbReference type="AlphaFoldDB" id="A0A109LCZ3"/>
<proteinExistence type="predicted"/>
<comment type="caution">
    <text evidence="1">The sequence shown here is derived from an EMBL/GenBank/DDBJ whole genome shotgun (WGS) entry which is preliminary data.</text>
</comment>
<sequence>MTLFAACRAAVGQHIGVDQDIPGGGYRAVKVIEGLAAHSQVATGVDERRGRAAGDDIFVFLHRVEVQLAAFAFAVVVPIDIEVARHQLHFSGELVTTVAQGVCQQAHAGATFQAAGDVLDQAAARARIIPGDVQGAEAVDVAIAVAEIIDAQRHVVAAEEQALVIDQVRGVQPDFSGAAQGAVVVQGGGIDCQVADGSQAPVVIQARASDLVECAAGNAGVLAQVHAGAGEAHVAQAADAAVAAVATGERHTEGAITGQKAVVGPGVANADQALCTEQLAAGGLGELADVEVQAPGLDHAAVGPTGSLDVQLAVGDEAAAGPGDLVGGQVERTGAGVYDAPAVIVQAAGLQVQVFVGAFQYAEAVIEQAGNIDVGRARTAHGPQVTADVVDGLRSKAQGVVAFNQAIAIAQGASEAEVDIACTDLAALTGRRALVIESLGSDLEQGIGVDTAALVIEGRGDDAAFTAECGQMPHLVDQPALGLDIQRLRLSDAVAVSKQPSDQFDPALAAVEYATGRVGYTGGFQVQVATEAVDAAALVTQGAAEAQAVIGLALQRALIVGEGAGGKVELALLAEHQAVLLVLNVTGQQLDHQVFLAGKRAFGAVIQVAIGEGQVKAILADQLAASVAQAGGVQQQGCATGQARIVGIDQRATEGAVQGALADQLASTVVETLADKGDVGGVDTPTTVENLTLGIIEAQVLSCGNQAVVAVIQATGNVEVDIGLTGDDPLIIVQAARDERLFAHADQGTRRVVIQYTGEVSVQGATLARQRALGAVVEAIADHRQTVPAGDQALVGVDHGIRFKAQLIGTEDDPAITVIDAFGGNGERRLAGNLTLFAVSQVGQACERQRASGADQACAVIEIAALQVEGYGALADQAALALDQLLDDEFQVALGRNFPIQA</sequence>
<evidence type="ECO:0000313" key="1">
    <source>
        <dbReference type="EMBL" id="KWV85507.1"/>
    </source>
</evidence>
<dbReference type="Proteomes" id="UP000061348">
    <property type="component" value="Unassembled WGS sequence"/>
</dbReference>
<gene>
    <name evidence="1" type="ORF">PFLmoz3_04751</name>
</gene>
<organism evidence="1 2">
    <name type="scientific">Pseudomonas fluorescens</name>
    <dbReference type="NCBI Taxonomy" id="294"/>
    <lineage>
        <taxon>Bacteria</taxon>
        <taxon>Pseudomonadati</taxon>
        <taxon>Pseudomonadota</taxon>
        <taxon>Gammaproteobacteria</taxon>
        <taxon>Pseudomonadales</taxon>
        <taxon>Pseudomonadaceae</taxon>
        <taxon>Pseudomonas</taxon>
    </lineage>
</organism>
<protein>
    <submittedName>
        <fullName evidence="1">Uncharacterized protein</fullName>
    </submittedName>
</protein>
<evidence type="ECO:0000313" key="2">
    <source>
        <dbReference type="Proteomes" id="UP000061348"/>
    </source>
</evidence>
<dbReference type="EMBL" id="LCYA01000128">
    <property type="protein sequence ID" value="KWV85507.1"/>
    <property type="molecule type" value="Genomic_DNA"/>
</dbReference>
<accession>A0A109LCZ3</accession>